<dbReference type="SUPFAM" id="SSF55298">
    <property type="entry name" value="YjgF-like"/>
    <property type="match status" value="1"/>
</dbReference>
<dbReference type="InterPro" id="IPR038743">
    <property type="entry name" value="YjgH-like"/>
</dbReference>
<evidence type="ECO:0000313" key="3">
    <source>
        <dbReference type="EMBL" id="ALE15709.1"/>
    </source>
</evidence>
<dbReference type="InterPro" id="IPR035959">
    <property type="entry name" value="RutC-like_sf"/>
</dbReference>
<sequence>MIRRALVAAAAIPVFAAMTVSAQAGEPKQTLMPEDAEARAFQEQVGYSDAVIHGDTIWLSGVVAVPQEGDEGMKPSFHRVFGQLGRTLERLGADWDDVLEVQTFHTDMAAQIYEFADVKNEYIKAPFPAWTAIGVSALYEPEGLVEVKLIVRKPEGESNRGN</sequence>
<keyword evidence="4" id="KW-1185">Reference proteome</keyword>
<dbReference type="Gene3D" id="3.30.1330.40">
    <property type="entry name" value="RutC-like"/>
    <property type="match status" value="1"/>
</dbReference>
<dbReference type="RefSeq" id="WP_061922098.1">
    <property type="nucleotide sequence ID" value="NZ_CP012669.1"/>
</dbReference>
<dbReference type="CDD" id="cd02198">
    <property type="entry name" value="YjgH_like"/>
    <property type="match status" value="1"/>
</dbReference>
<protein>
    <submittedName>
        <fullName evidence="3">Putative translation initiation inhibitor, yjgF family</fullName>
    </submittedName>
</protein>
<feature type="chain" id="PRO_5005797898" evidence="2">
    <location>
        <begin position="25"/>
        <end position="162"/>
    </location>
</feature>
<evidence type="ECO:0000256" key="2">
    <source>
        <dbReference type="SAM" id="SignalP"/>
    </source>
</evidence>
<dbReference type="AlphaFoldDB" id="A0A0M4LTH6"/>
<dbReference type="GO" id="GO:0005829">
    <property type="term" value="C:cytosol"/>
    <property type="evidence" value="ECO:0007669"/>
    <property type="project" value="TreeGrafter"/>
</dbReference>
<feature type="signal peptide" evidence="2">
    <location>
        <begin position="1"/>
        <end position="24"/>
    </location>
</feature>
<keyword evidence="2" id="KW-0732">Signal</keyword>
<evidence type="ECO:0000256" key="1">
    <source>
        <dbReference type="ARBA" id="ARBA00010552"/>
    </source>
</evidence>
<comment type="similarity">
    <text evidence="1">Belongs to the RutC family.</text>
</comment>
<dbReference type="PANTHER" id="PTHR11803">
    <property type="entry name" value="2-IMINOBUTANOATE/2-IMINOPROPANOATE DEAMINASE RIDA"/>
    <property type="match status" value="1"/>
</dbReference>
<dbReference type="GO" id="GO:0019239">
    <property type="term" value="F:deaminase activity"/>
    <property type="evidence" value="ECO:0007669"/>
    <property type="project" value="TreeGrafter"/>
</dbReference>
<proteinExistence type="inferred from homology"/>
<dbReference type="PANTHER" id="PTHR11803:SF58">
    <property type="entry name" value="PROTEIN HMF1-RELATED"/>
    <property type="match status" value="1"/>
</dbReference>
<dbReference type="KEGG" id="aep:AMC99_00397"/>
<reference evidence="3 4" key="1">
    <citation type="submission" date="2015-09" db="EMBL/GenBank/DDBJ databases">
        <title>Complete genome sequence of a benzo[a]pyrene-degrading bacterium Altererythrobacter epoxidivorans CGMCC 1.7731T.</title>
        <authorList>
            <person name="Li Z."/>
            <person name="Cheng H."/>
            <person name="Huo Y."/>
            <person name="Xu X."/>
        </authorList>
    </citation>
    <scope>NUCLEOTIDE SEQUENCE [LARGE SCALE GENOMIC DNA]</scope>
    <source>
        <strain evidence="3 4">CGMCC 1.7731</strain>
    </source>
</reference>
<dbReference type="InterPro" id="IPR006175">
    <property type="entry name" value="YjgF/YER057c/UK114"/>
</dbReference>
<accession>A0A0M4LTH6</accession>
<dbReference type="Pfam" id="PF01042">
    <property type="entry name" value="Ribonuc_L-PSP"/>
    <property type="match status" value="1"/>
</dbReference>
<name>A0A0M4LTH6_9SPHN</name>
<organism evidence="3 4">
    <name type="scientific">Altererythrobacter epoxidivorans</name>
    <dbReference type="NCBI Taxonomy" id="361183"/>
    <lineage>
        <taxon>Bacteria</taxon>
        <taxon>Pseudomonadati</taxon>
        <taxon>Pseudomonadota</taxon>
        <taxon>Alphaproteobacteria</taxon>
        <taxon>Sphingomonadales</taxon>
        <taxon>Erythrobacteraceae</taxon>
        <taxon>Altererythrobacter</taxon>
    </lineage>
</organism>
<dbReference type="Proteomes" id="UP000057938">
    <property type="component" value="Chromosome"/>
</dbReference>
<evidence type="ECO:0000313" key="4">
    <source>
        <dbReference type="Proteomes" id="UP000057938"/>
    </source>
</evidence>
<dbReference type="STRING" id="361183.AMC99_00397"/>
<gene>
    <name evidence="3" type="ORF">AMC99_00397</name>
</gene>
<dbReference type="PATRIC" id="fig|361183.4.peg.394"/>
<dbReference type="EMBL" id="CP012669">
    <property type="protein sequence ID" value="ALE15709.1"/>
    <property type="molecule type" value="Genomic_DNA"/>
</dbReference>